<dbReference type="SUPFAM" id="SSF52096">
    <property type="entry name" value="ClpP/crotonase"/>
    <property type="match status" value="1"/>
</dbReference>
<feature type="domain" description="Tail specific protease" evidence="1">
    <location>
        <begin position="161"/>
        <end position="370"/>
    </location>
</feature>
<dbReference type="EMBL" id="JAATJH010000004">
    <property type="protein sequence ID" value="NJC27299.1"/>
    <property type="molecule type" value="Genomic_DNA"/>
</dbReference>
<dbReference type="InterPro" id="IPR005151">
    <property type="entry name" value="Tail-specific_protease"/>
</dbReference>
<dbReference type="Gene3D" id="3.90.226.10">
    <property type="entry name" value="2-enoyl-CoA Hydratase, Chain A, domain 1"/>
    <property type="match status" value="1"/>
</dbReference>
<name>A0ABX0XEI4_9BACT</name>
<evidence type="ECO:0000313" key="2">
    <source>
        <dbReference type="EMBL" id="NJC27299.1"/>
    </source>
</evidence>
<protein>
    <recommendedName>
        <fullName evidence="1">Tail specific protease domain-containing protein</fullName>
    </recommendedName>
</protein>
<accession>A0ABX0XEI4</accession>
<gene>
    <name evidence="2" type="ORF">GGR27_002812</name>
</gene>
<reference evidence="2 3" key="1">
    <citation type="submission" date="2020-03" db="EMBL/GenBank/DDBJ databases">
        <title>Genomic Encyclopedia of Type Strains, Phase IV (KMG-IV): sequencing the most valuable type-strain genomes for metagenomic binning, comparative biology and taxonomic classification.</title>
        <authorList>
            <person name="Goeker M."/>
        </authorList>
    </citation>
    <scope>NUCLEOTIDE SEQUENCE [LARGE SCALE GENOMIC DNA]</scope>
    <source>
        <strain evidence="2 3">DSM 105096</strain>
    </source>
</reference>
<proteinExistence type="predicted"/>
<dbReference type="PANTHER" id="PTHR32060:SF30">
    <property type="entry name" value="CARBOXY-TERMINAL PROCESSING PROTEASE CTPA"/>
    <property type="match status" value="1"/>
</dbReference>
<dbReference type="RefSeq" id="WP_168038256.1">
    <property type="nucleotide sequence ID" value="NZ_JAATJH010000004.1"/>
</dbReference>
<dbReference type="Proteomes" id="UP000770785">
    <property type="component" value="Unassembled WGS sequence"/>
</dbReference>
<evidence type="ECO:0000313" key="3">
    <source>
        <dbReference type="Proteomes" id="UP000770785"/>
    </source>
</evidence>
<organism evidence="2 3">
    <name type="scientific">Neolewinella antarctica</name>
    <dbReference type="NCBI Taxonomy" id="442734"/>
    <lineage>
        <taxon>Bacteria</taxon>
        <taxon>Pseudomonadati</taxon>
        <taxon>Bacteroidota</taxon>
        <taxon>Saprospiria</taxon>
        <taxon>Saprospirales</taxon>
        <taxon>Lewinellaceae</taxon>
        <taxon>Neolewinella</taxon>
    </lineage>
</organism>
<dbReference type="InterPro" id="IPR029045">
    <property type="entry name" value="ClpP/crotonase-like_dom_sf"/>
</dbReference>
<dbReference type="PANTHER" id="PTHR32060">
    <property type="entry name" value="TAIL-SPECIFIC PROTEASE"/>
    <property type="match status" value="1"/>
</dbReference>
<evidence type="ECO:0000259" key="1">
    <source>
        <dbReference type="Pfam" id="PF03572"/>
    </source>
</evidence>
<sequence length="392" mass="43498">MVYLEEPGGKKKTLTNEEIIASYAGAPIYQPEAEQSYSDGQRIAGDYAFANYLVRVVPTGNSPGRYVAYILHADGVYWQKGQVKFELTATDDGGFDSSFRLRNHELSEDRRAHRLDDTRLLAGGVIWKSTSINKKSDPALDQQIMAAESERPILYRYDDKTVVIRFPSFAAEWSDHTDSLVAANNKLLTTNNLVIDLRGNQGGSDRTYESVMNIIKTRPATTDYDVSFLNTEDNRAVLEQYVDPERYPRDVIDYVKNVIGQLAESPDGFVVLNPTTSGVTPSDHARRYPERVAVLIDRNCGSSGEQFALDARESWRVKLFGEPTAGGIDASNLQSLEGPCGNYSLIYTSTVTSRADIVPIDGIGVQPDYPLALTGNPYHVISEVVRLMNDGY</sequence>
<keyword evidence="3" id="KW-1185">Reference proteome</keyword>
<dbReference type="Pfam" id="PF03572">
    <property type="entry name" value="Peptidase_S41"/>
    <property type="match status" value="1"/>
</dbReference>
<comment type="caution">
    <text evidence="2">The sequence shown here is derived from an EMBL/GenBank/DDBJ whole genome shotgun (WGS) entry which is preliminary data.</text>
</comment>